<accession>A0AAN9LG13</accession>
<feature type="region of interest" description="Disordered" evidence="2">
    <location>
        <begin position="188"/>
        <end position="208"/>
    </location>
</feature>
<dbReference type="EMBL" id="JAYMYR010000011">
    <property type="protein sequence ID" value="KAK7333534.1"/>
    <property type="molecule type" value="Genomic_DNA"/>
</dbReference>
<evidence type="ECO:0000313" key="5">
    <source>
        <dbReference type="Proteomes" id="UP001374584"/>
    </source>
</evidence>
<feature type="coiled-coil region" evidence="1">
    <location>
        <begin position="23"/>
        <end position="75"/>
    </location>
</feature>
<proteinExistence type="predicted"/>
<feature type="domain" description="Retrotransposon gag" evidence="3">
    <location>
        <begin position="75"/>
        <end position="149"/>
    </location>
</feature>
<gene>
    <name evidence="4" type="ORF">VNO80_30309</name>
</gene>
<evidence type="ECO:0000256" key="1">
    <source>
        <dbReference type="SAM" id="Coils"/>
    </source>
</evidence>
<keyword evidence="1" id="KW-0175">Coiled coil</keyword>
<dbReference type="InterPro" id="IPR005162">
    <property type="entry name" value="Retrotrans_gag_dom"/>
</dbReference>
<protein>
    <recommendedName>
        <fullName evidence="3">Retrotransposon gag domain-containing protein</fullName>
    </recommendedName>
</protein>
<keyword evidence="5" id="KW-1185">Reference proteome</keyword>
<dbReference type="AlphaFoldDB" id="A0AAN9LG13"/>
<evidence type="ECO:0000259" key="3">
    <source>
        <dbReference type="Pfam" id="PF03732"/>
    </source>
</evidence>
<evidence type="ECO:0000313" key="4">
    <source>
        <dbReference type="EMBL" id="KAK7333534.1"/>
    </source>
</evidence>
<dbReference type="Proteomes" id="UP001374584">
    <property type="component" value="Unassembled WGS sequence"/>
</dbReference>
<reference evidence="4 5" key="1">
    <citation type="submission" date="2024-01" db="EMBL/GenBank/DDBJ databases">
        <title>The genomes of 5 underutilized Papilionoideae crops provide insights into root nodulation and disease resistanc.</title>
        <authorList>
            <person name="Jiang F."/>
        </authorList>
    </citation>
    <scope>NUCLEOTIDE SEQUENCE [LARGE SCALE GENOMIC DNA]</scope>
    <source>
        <strain evidence="4">JINMINGXINNONG_FW02</strain>
        <tissue evidence="4">Leaves</tissue>
    </source>
</reference>
<comment type="caution">
    <text evidence="4">The sequence shown here is derived from an EMBL/GenBank/DDBJ whole genome shotgun (WGS) entry which is preliminary data.</text>
</comment>
<dbReference type="Pfam" id="PF03732">
    <property type="entry name" value="Retrotrans_gag"/>
    <property type="match status" value="1"/>
</dbReference>
<name>A0AAN9LG13_PHACN</name>
<evidence type="ECO:0000256" key="2">
    <source>
        <dbReference type="SAM" id="MobiDB-lite"/>
    </source>
</evidence>
<organism evidence="4 5">
    <name type="scientific">Phaseolus coccineus</name>
    <name type="common">Scarlet runner bean</name>
    <name type="synonym">Phaseolus multiflorus</name>
    <dbReference type="NCBI Taxonomy" id="3886"/>
    <lineage>
        <taxon>Eukaryota</taxon>
        <taxon>Viridiplantae</taxon>
        <taxon>Streptophyta</taxon>
        <taxon>Embryophyta</taxon>
        <taxon>Tracheophyta</taxon>
        <taxon>Spermatophyta</taxon>
        <taxon>Magnoliopsida</taxon>
        <taxon>eudicotyledons</taxon>
        <taxon>Gunneridae</taxon>
        <taxon>Pentapetalae</taxon>
        <taxon>rosids</taxon>
        <taxon>fabids</taxon>
        <taxon>Fabales</taxon>
        <taxon>Fabaceae</taxon>
        <taxon>Papilionoideae</taxon>
        <taxon>50 kb inversion clade</taxon>
        <taxon>NPAAA clade</taxon>
        <taxon>indigoferoid/millettioid clade</taxon>
        <taxon>Phaseoleae</taxon>
        <taxon>Phaseolus</taxon>
    </lineage>
</organism>
<sequence>MSDFRVEDNGTVFDATQVLMDMMETMRKQNEEQAEEFKRVQEEMRRESIQAREMLEESLRVQDHLQRRNEELEHRLYQQLIVQWEEGDDALINFSANKAKPLEVADLFEVKQAKKESIKQFLCRFSEVMVQISHPNERLFVEAFIRGLQSGLFGESLIERRPDCMAAVKIRAMSHIKAEEFTIKKREDEKRDEGVVNDGKNGVDARDL</sequence>